<accession>A0A223E6H7</accession>
<protein>
    <submittedName>
        <fullName evidence="1">Uncharacterized protein</fullName>
    </submittedName>
</protein>
<dbReference type="AlphaFoldDB" id="A0A223E6H7"/>
<sequence>MEKSIAEQAVQLHKTAVYSTGNHQRSHFSIRNLIRSNKLFDEDAAKLDRLPSTPILLSLFKEADRR</sequence>
<dbReference type="Proteomes" id="UP000214606">
    <property type="component" value="Chromosome"/>
</dbReference>
<name>A0A223E6H7_9BACI</name>
<evidence type="ECO:0000313" key="2">
    <source>
        <dbReference type="Proteomes" id="UP000214606"/>
    </source>
</evidence>
<proteinExistence type="predicted"/>
<dbReference type="EMBL" id="CP017703">
    <property type="protein sequence ID" value="ASS90877.1"/>
    <property type="molecule type" value="Genomic_DNA"/>
</dbReference>
<organism evidence="1 2">
    <name type="scientific">Aeribacillus pallidus</name>
    <dbReference type="NCBI Taxonomy" id="33936"/>
    <lineage>
        <taxon>Bacteria</taxon>
        <taxon>Bacillati</taxon>
        <taxon>Bacillota</taxon>
        <taxon>Bacilli</taxon>
        <taxon>Bacillales</taxon>
        <taxon>Bacillaceae</taxon>
        <taxon>Aeribacillus</taxon>
    </lineage>
</organism>
<dbReference type="RefSeq" id="WP_094245581.1">
    <property type="nucleotide sequence ID" value="NZ_CP017703.1"/>
</dbReference>
<gene>
    <name evidence="1" type="ORF">AP3564_12180</name>
</gene>
<dbReference type="KEGG" id="apak:AP3564_12180"/>
<reference evidence="1 2" key="1">
    <citation type="submission" date="2016-10" db="EMBL/GenBank/DDBJ databases">
        <title>The whole genome sequencing and assembly of Aeribacillus pallidus KCTC3564 strain.</title>
        <authorList>
            <person name="Lee Y.-J."/>
            <person name="Park M.-K."/>
            <person name="Yi H."/>
            <person name="Bahn Y.-S."/>
            <person name="Kim J.F."/>
            <person name="Lee D.-W."/>
        </authorList>
    </citation>
    <scope>NUCLEOTIDE SEQUENCE [LARGE SCALE GENOMIC DNA]</scope>
    <source>
        <strain evidence="1 2">KCTC3564</strain>
    </source>
</reference>
<evidence type="ECO:0000313" key="1">
    <source>
        <dbReference type="EMBL" id="ASS90877.1"/>
    </source>
</evidence>